<reference evidence="2 3" key="1">
    <citation type="journal article" date="2012" name="Genome Biol.">
        <title>Genome and low-iron response of an oceanic diatom adapted to chronic iron limitation.</title>
        <authorList>
            <person name="Lommer M."/>
            <person name="Specht M."/>
            <person name="Roy A.S."/>
            <person name="Kraemer L."/>
            <person name="Andreson R."/>
            <person name="Gutowska M.A."/>
            <person name="Wolf J."/>
            <person name="Bergner S.V."/>
            <person name="Schilhabel M.B."/>
            <person name="Klostermeier U.C."/>
            <person name="Beiko R.G."/>
            <person name="Rosenstiel P."/>
            <person name="Hippler M."/>
            <person name="Laroche J."/>
        </authorList>
    </citation>
    <scope>NUCLEOTIDE SEQUENCE [LARGE SCALE GENOMIC DNA]</scope>
    <source>
        <strain evidence="2 3">CCMP1005</strain>
    </source>
</reference>
<sequence length="1324" mass="148624">KGKQMQARPETRLGDGQPRVMRRDKRSKCNTTTAANGGTTNPGEESPKFFTGRQQPKTITFPQSGLATQPRLKNMVRTKDPGVSVNDQTDGQVQPKATSQRGLKRSPNNVLRRILHFDGLPKDSRQPKLVDTNAPSGQGNPLTEIPAKSASKCDVKKSTKHHLKVQRKVSPGKRSSPSKRAPNDSLLIGVIRANESAVTIRGVWECWNRSHMAHPERFELRRDGYLEDIESPGTLSGIYSAVFSHQIDDTGSSNSIVREKDVRLVFQQEEGDDGDEWSVHGGGENLIGTFALDGKANLLSTGTYQMRLCKTYGETVAGDEIKKRSRKKRRIADRVLPAQESTAMSNADHGQSKKVIESIERPAHPTGKGAGIPLLPSDYIPSSPYNKACDATPQSFKEYGALGTSPDSSGTSPDSSVMASTRDISTSLRHLFNEREVALLRNLGLTTAQQIIQVNDRRSLLARLTAHLLSDFTGRSEQEVNCIAEGLFFSWSLRAHDCSSGDVLTKEPYKPAALSLTDSASEDLETERVSFGPEEDAMRFESPLAYADTCFLRSHEIASDKHLAMCDPEELAPLYSRWVDDVTDERISVSKAVERISLWRRDARAVLSMTTADHRPEPIKTRLGREFAERGDMHTFLCETELDTNTGLPKRTIFAYDHSHYILYRFLITIKDSLCSPNAGHGAFLTFLGAMTLKQSSYAKKRKLRRTHAKTRKPLDAHFPRSGATVRLTGHFLHGDEQNFGNGNVGLLNEFTLDDFEDARDNITFSSNHLGCSLLELSRYAPVLPSDRKTELEFAFKDFIFSSEPSSWRFNVKETLNGQPQVVDFTSDISGSPHETARFRYIAMYVNEVGHNLSLQENVKPLPSATSRSVSYYAYIEQSLQKGEEIELLTNYGTRYESMRERRGYGKNNAVKSDHHNETRVIRNLAERKDIVALIRGMSEDGLCELTTFLSSKIRKGLDDATSFTCSGQASGEDKSDLIRQCVARRRISWVSSHLKKRLSRLQDAQVSQNNDHILFKPGTIVYVHDWPQDDARPPYTGLGTISDCFKDEEGRDSYEITVSDNKYIEHAPEAVLTIPTEEDLVGAPKRTRASWQKWKRERTLPQRRRDMFQEFDSCKWDPSMTRILPFDLANQYSFQVRAKILESLRWDVVEEVLFLVCDRNLLFRPYDEKIWCRLSMDLMTTVLHILANYLLNGATACVTGPYDAIINAAKTASDKLRYLAASLDDLALASPKSDASEWVVVVDSVLANRMQVDVFKNSGAFLDMEWYLTRQVMVVVHPLLLLLRVDSYSVETLCGAIGLDATSPFVIHYETKARQWDIPGTPA</sequence>
<dbReference type="OrthoDB" id="57231at2759"/>
<evidence type="ECO:0000256" key="1">
    <source>
        <dbReference type="SAM" id="MobiDB-lite"/>
    </source>
</evidence>
<gene>
    <name evidence="2" type="ORF">THAOC_09234</name>
</gene>
<name>K0SVN0_THAOC</name>
<comment type="caution">
    <text evidence="2">The sequence shown here is derived from an EMBL/GenBank/DDBJ whole genome shotgun (WGS) entry which is preliminary data.</text>
</comment>
<organism evidence="2 3">
    <name type="scientific">Thalassiosira oceanica</name>
    <name type="common">Marine diatom</name>
    <dbReference type="NCBI Taxonomy" id="159749"/>
    <lineage>
        <taxon>Eukaryota</taxon>
        <taxon>Sar</taxon>
        <taxon>Stramenopiles</taxon>
        <taxon>Ochrophyta</taxon>
        <taxon>Bacillariophyta</taxon>
        <taxon>Coscinodiscophyceae</taxon>
        <taxon>Thalassiosirophycidae</taxon>
        <taxon>Thalassiosirales</taxon>
        <taxon>Thalassiosiraceae</taxon>
        <taxon>Thalassiosira</taxon>
    </lineage>
</organism>
<proteinExistence type="predicted"/>
<feature type="region of interest" description="Disordered" evidence="1">
    <location>
        <begin position="1"/>
        <end position="183"/>
    </location>
</feature>
<protein>
    <submittedName>
        <fullName evidence="2">Uncharacterized protein</fullName>
    </submittedName>
</protein>
<keyword evidence="3" id="KW-1185">Reference proteome</keyword>
<accession>K0SVN0</accession>
<feature type="compositionally biased region" description="Polar residues" evidence="1">
    <location>
        <begin position="52"/>
        <end position="67"/>
    </location>
</feature>
<feature type="non-terminal residue" evidence="2">
    <location>
        <position position="1"/>
    </location>
</feature>
<dbReference type="Proteomes" id="UP000266841">
    <property type="component" value="Unassembled WGS sequence"/>
</dbReference>
<feature type="compositionally biased region" description="Basic residues" evidence="1">
    <location>
        <begin position="158"/>
        <end position="171"/>
    </location>
</feature>
<feature type="region of interest" description="Disordered" evidence="1">
    <location>
        <begin position="398"/>
        <end position="420"/>
    </location>
</feature>
<feature type="compositionally biased region" description="Basic and acidic residues" evidence="1">
    <location>
        <begin position="115"/>
        <end position="128"/>
    </location>
</feature>
<evidence type="ECO:0000313" key="3">
    <source>
        <dbReference type="Proteomes" id="UP000266841"/>
    </source>
</evidence>
<feature type="compositionally biased region" description="Polar residues" evidence="1">
    <location>
        <begin position="85"/>
        <end position="109"/>
    </location>
</feature>
<feature type="compositionally biased region" description="Low complexity" evidence="1">
    <location>
        <begin position="403"/>
        <end position="416"/>
    </location>
</feature>
<dbReference type="EMBL" id="AGNL01009980">
    <property type="protein sequence ID" value="EJK69500.1"/>
    <property type="molecule type" value="Genomic_DNA"/>
</dbReference>
<evidence type="ECO:0000313" key="2">
    <source>
        <dbReference type="EMBL" id="EJK69500.1"/>
    </source>
</evidence>
<feature type="compositionally biased region" description="Low complexity" evidence="1">
    <location>
        <begin position="30"/>
        <end position="41"/>
    </location>
</feature>